<feature type="chain" id="PRO_5039251615" description="DUF4829 domain-containing protein" evidence="2">
    <location>
        <begin position="23"/>
        <end position="203"/>
    </location>
</feature>
<dbReference type="OrthoDB" id="2679460at2"/>
<dbReference type="EMBL" id="CP022657">
    <property type="protein sequence ID" value="ASS73733.1"/>
    <property type="molecule type" value="Genomic_DNA"/>
</dbReference>
<feature type="region of interest" description="Disordered" evidence="1">
    <location>
        <begin position="25"/>
        <end position="57"/>
    </location>
</feature>
<dbReference type="RefSeq" id="WP_094234993.1">
    <property type="nucleotide sequence ID" value="NZ_CP022657.1"/>
</dbReference>
<keyword evidence="2" id="KW-0732">Signal</keyword>
<evidence type="ECO:0000313" key="4">
    <source>
        <dbReference type="Proteomes" id="UP000214688"/>
    </source>
</evidence>
<dbReference type="PROSITE" id="PS51257">
    <property type="entry name" value="PROKAR_LIPOPROTEIN"/>
    <property type="match status" value="1"/>
</dbReference>
<reference evidence="3 4" key="1">
    <citation type="journal article" date="2015" name="Int. J. Syst. Evol. Microbiol.">
        <title>Tumebacillus algifaecis sp. nov., isolated from decomposing algal scum.</title>
        <authorList>
            <person name="Wu Y.F."/>
            <person name="Zhang B."/>
            <person name="Xing P."/>
            <person name="Wu Q.L."/>
            <person name="Liu S.J."/>
        </authorList>
    </citation>
    <scope>NUCLEOTIDE SEQUENCE [LARGE SCALE GENOMIC DNA]</scope>
    <source>
        <strain evidence="3 4">THMBR28</strain>
    </source>
</reference>
<evidence type="ECO:0000256" key="1">
    <source>
        <dbReference type="SAM" id="MobiDB-lite"/>
    </source>
</evidence>
<evidence type="ECO:0000256" key="2">
    <source>
        <dbReference type="SAM" id="SignalP"/>
    </source>
</evidence>
<name>A0A223CXA1_9BACL</name>
<dbReference type="Proteomes" id="UP000214688">
    <property type="component" value="Chromosome"/>
</dbReference>
<evidence type="ECO:0000313" key="3">
    <source>
        <dbReference type="EMBL" id="ASS73733.1"/>
    </source>
</evidence>
<sequence length="203" mass="22820">MPRPMMHSVLLLLIAGAFVVGCGSEDTTSDPQYQPAQQSSDESEEPAKLPPAESTPYVVPKLPKQGLTIVTAPPIDGPEEVAWRFFKLKGEQKYEEALELLGGYLYGSYKDEPEQIFLREVIHSEFVRAADVTSLAPREGETRDAFDYRVIYVEVNFKLRGKLTPEQTDMRNGLNHYAVHLIQKEQGSPWEIVLLGGSPWLEE</sequence>
<accession>A0A223CXA1</accession>
<feature type="compositionally biased region" description="Polar residues" evidence="1">
    <location>
        <begin position="25"/>
        <end position="40"/>
    </location>
</feature>
<dbReference type="AlphaFoldDB" id="A0A223CXA1"/>
<feature type="signal peptide" evidence="2">
    <location>
        <begin position="1"/>
        <end position="22"/>
    </location>
</feature>
<evidence type="ECO:0008006" key="5">
    <source>
        <dbReference type="Google" id="ProtNLM"/>
    </source>
</evidence>
<keyword evidence="4" id="KW-1185">Reference proteome</keyword>
<proteinExistence type="predicted"/>
<organism evidence="3 4">
    <name type="scientific">Tumebacillus algifaecis</name>
    <dbReference type="NCBI Taxonomy" id="1214604"/>
    <lineage>
        <taxon>Bacteria</taxon>
        <taxon>Bacillati</taxon>
        <taxon>Bacillota</taxon>
        <taxon>Bacilli</taxon>
        <taxon>Bacillales</taxon>
        <taxon>Alicyclobacillaceae</taxon>
        <taxon>Tumebacillus</taxon>
    </lineage>
</organism>
<dbReference type="KEGG" id="tab:CIG75_01255"/>
<protein>
    <recommendedName>
        <fullName evidence="5">DUF4829 domain-containing protein</fullName>
    </recommendedName>
</protein>
<gene>
    <name evidence="3" type="ORF">CIG75_01255</name>
</gene>